<dbReference type="InterPro" id="IPR023058">
    <property type="entry name" value="PPIase_PpiC_CS"/>
</dbReference>
<keyword evidence="5" id="KW-1185">Reference proteome</keyword>
<organism evidence="4 5">
    <name type="scientific">Corallococcus sicarius</name>
    <dbReference type="NCBI Taxonomy" id="2316726"/>
    <lineage>
        <taxon>Bacteria</taxon>
        <taxon>Pseudomonadati</taxon>
        <taxon>Myxococcota</taxon>
        <taxon>Myxococcia</taxon>
        <taxon>Myxococcales</taxon>
        <taxon>Cystobacterineae</taxon>
        <taxon>Myxococcaceae</taxon>
        <taxon>Corallococcus</taxon>
    </lineage>
</organism>
<dbReference type="EMBL" id="RAWG01000231">
    <property type="protein sequence ID" value="RKH37609.1"/>
    <property type="molecule type" value="Genomic_DNA"/>
</dbReference>
<dbReference type="Gene3D" id="3.10.50.40">
    <property type="match status" value="1"/>
</dbReference>
<keyword evidence="1" id="KW-0413">Isomerase</keyword>
<dbReference type="RefSeq" id="WP_120628502.1">
    <property type="nucleotide sequence ID" value="NZ_RAWG01000231.1"/>
</dbReference>
<dbReference type="InterPro" id="IPR046357">
    <property type="entry name" value="PPIase_dom_sf"/>
</dbReference>
<dbReference type="Pfam" id="PF00639">
    <property type="entry name" value="Rotamase"/>
    <property type="match status" value="1"/>
</dbReference>
<dbReference type="PROSITE" id="PS51257">
    <property type="entry name" value="PROKAR_LIPOPROTEIN"/>
    <property type="match status" value="1"/>
</dbReference>
<evidence type="ECO:0000256" key="2">
    <source>
        <dbReference type="SAM" id="MobiDB-lite"/>
    </source>
</evidence>
<keyword evidence="1" id="KW-0697">Rotamase</keyword>
<sequence>MKRGLVWGALVLAGCGSVACGSRDEVARVGDTSVSRAEVVLQQQGGGTLETALDAVVDRTLLAEAARREGLLKEPLLAARVEAARREVLAHAYVEALGVKASTEEALRQRYTSQKEALTQREVHVAHIVVYVQPQATERERVEAQARINKVYARVVGGEDFAVVAQEASEDPATGSRGGDLGVVREGQVDPRFFAAVAELKPGAPSAPFATAFGLHVARALEAPRTVVPSFEEVRGVLAAQARHEAVEARMKELRQDITVKRHPERLSAETTSVRSEGESR</sequence>
<evidence type="ECO:0000313" key="5">
    <source>
        <dbReference type="Proteomes" id="UP000273405"/>
    </source>
</evidence>
<dbReference type="PROSITE" id="PS50198">
    <property type="entry name" value="PPIC_PPIASE_2"/>
    <property type="match status" value="1"/>
</dbReference>
<dbReference type="AlphaFoldDB" id="A0A3A8N250"/>
<comment type="caution">
    <text evidence="4">The sequence shown here is derived from an EMBL/GenBank/DDBJ whole genome shotgun (WGS) entry which is preliminary data.</text>
</comment>
<dbReference type="InterPro" id="IPR000297">
    <property type="entry name" value="PPIase_PpiC"/>
</dbReference>
<accession>A0A3A8N250</accession>
<evidence type="ECO:0000259" key="3">
    <source>
        <dbReference type="PROSITE" id="PS50198"/>
    </source>
</evidence>
<dbReference type="Proteomes" id="UP000273405">
    <property type="component" value="Unassembled WGS sequence"/>
</dbReference>
<evidence type="ECO:0000313" key="4">
    <source>
        <dbReference type="EMBL" id="RKH37609.1"/>
    </source>
</evidence>
<name>A0A3A8N250_9BACT</name>
<dbReference type="SUPFAM" id="SSF54534">
    <property type="entry name" value="FKBP-like"/>
    <property type="match status" value="1"/>
</dbReference>
<dbReference type="InterPro" id="IPR050245">
    <property type="entry name" value="PrsA_foldase"/>
</dbReference>
<dbReference type="PANTHER" id="PTHR47245">
    <property type="entry name" value="PEPTIDYLPROLYL ISOMERASE"/>
    <property type="match status" value="1"/>
</dbReference>
<dbReference type="SUPFAM" id="SSF109998">
    <property type="entry name" value="Triger factor/SurA peptide-binding domain-like"/>
    <property type="match status" value="1"/>
</dbReference>
<feature type="region of interest" description="Disordered" evidence="2">
    <location>
        <begin position="260"/>
        <end position="281"/>
    </location>
</feature>
<dbReference type="InterPro" id="IPR027304">
    <property type="entry name" value="Trigger_fact/SurA_dom_sf"/>
</dbReference>
<dbReference type="PANTHER" id="PTHR47245:SF2">
    <property type="entry name" value="PEPTIDYL-PROLYL CIS-TRANS ISOMERASE HP_0175-RELATED"/>
    <property type="match status" value="1"/>
</dbReference>
<gene>
    <name evidence="4" type="ORF">D7X12_28990</name>
</gene>
<dbReference type="PROSITE" id="PS01096">
    <property type="entry name" value="PPIC_PPIASE_1"/>
    <property type="match status" value="1"/>
</dbReference>
<reference evidence="5" key="1">
    <citation type="submission" date="2018-09" db="EMBL/GenBank/DDBJ databases">
        <authorList>
            <person name="Livingstone P.G."/>
            <person name="Whitworth D.E."/>
        </authorList>
    </citation>
    <scope>NUCLEOTIDE SEQUENCE [LARGE SCALE GENOMIC DNA]</scope>
    <source>
        <strain evidence="5">CA040B</strain>
    </source>
</reference>
<protein>
    <recommendedName>
        <fullName evidence="3">PpiC domain-containing protein</fullName>
    </recommendedName>
</protein>
<feature type="domain" description="PpiC" evidence="3">
    <location>
        <begin position="120"/>
        <end position="222"/>
    </location>
</feature>
<dbReference type="OrthoDB" id="5502873at2"/>
<evidence type="ECO:0000256" key="1">
    <source>
        <dbReference type="PROSITE-ProRule" id="PRU00278"/>
    </source>
</evidence>
<proteinExistence type="predicted"/>
<dbReference type="GO" id="GO:0003755">
    <property type="term" value="F:peptidyl-prolyl cis-trans isomerase activity"/>
    <property type="evidence" value="ECO:0007669"/>
    <property type="project" value="UniProtKB-KW"/>
</dbReference>